<dbReference type="AlphaFoldDB" id="A0A1G1W930"/>
<accession>A0A1G1W930</accession>
<dbReference type="EMBL" id="MHCQ01000037">
    <property type="protein sequence ID" value="OGY23867.1"/>
    <property type="molecule type" value="Genomic_DNA"/>
</dbReference>
<comment type="caution">
    <text evidence="7">The sequence shown here is derived from an EMBL/GenBank/DDBJ whole genome shotgun (WGS) entry which is preliminary data.</text>
</comment>
<dbReference type="Proteomes" id="UP000177103">
    <property type="component" value="Unassembled WGS sequence"/>
</dbReference>
<evidence type="ECO:0000256" key="2">
    <source>
        <dbReference type="ARBA" id="ARBA00022448"/>
    </source>
</evidence>
<evidence type="ECO:0000313" key="8">
    <source>
        <dbReference type="Proteomes" id="UP000177103"/>
    </source>
</evidence>
<keyword evidence="3" id="KW-0375">Hydrogen ion transport</keyword>
<reference evidence="7 8" key="1">
    <citation type="journal article" date="2016" name="Nat. Commun.">
        <title>Thousands of microbial genomes shed light on interconnected biogeochemical processes in an aquifer system.</title>
        <authorList>
            <person name="Anantharaman K."/>
            <person name="Brown C.T."/>
            <person name="Hug L.A."/>
            <person name="Sharon I."/>
            <person name="Castelle C.J."/>
            <person name="Probst A.J."/>
            <person name="Thomas B.C."/>
            <person name="Singh A."/>
            <person name="Wilkins M.J."/>
            <person name="Karaoz U."/>
            <person name="Brodie E.L."/>
            <person name="Williams K.H."/>
            <person name="Hubbard S.S."/>
            <person name="Banfield J.F."/>
        </authorList>
    </citation>
    <scope>NUCLEOTIDE SEQUENCE [LARGE SCALE GENOMIC DNA]</scope>
</reference>
<keyword evidence="5" id="KW-0472">Membrane</keyword>
<keyword evidence="4" id="KW-0406">Ion transport</keyword>
<evidence type="ECO:0000256" key="3">
    <source>
        <dbReference type="ARBA" id="ARBA00022781"/>
    </source>
</evidence>
<name>A0A1G1W930_9BACT</name>
<protein>
    <submittedName>
        <fullName evidence="7">ATP synthase F1 subunit delta</fullName>
    </submittedName>
</protein>
<organism evidence="7 8">
    <name type="scientific">Candidatus Woykebacteria bacterium RBG_13_40_7b</name>
    <dbReference type="NCBI Taxonomy" id="1802594"/>
    <lineage>
        <taxon>Bacteria</taxon>
        <taxon>Candidatus Woykeibacteriota</taxon>
    </lineage>
</organism>
<dbReference type="Pfam" id="PF00213">
    <property type="entry name" value="OSCP"/>
    <property type="match status" value="1"/>
</dbReference>
<gene>
    <name evidence="7" type="ORF">A2Y57_01110</name>
</gene>
<evidence type="ECO:0000256" key="1">
    <source>
        <dbReference type="ARBA" id="ARBA00004370"/>
    </source>
</evidence>
<dbReference type="InterPro" id="IPR000711">
    <property type="entry name" value="ATPase_OSCP/dsu"/>
</dbReference>
<sequence>MNISKDELKIAKLSFKASLTGDKIDPRKVGDVTRLLLKQKPKGLLSVFKGYVKLLRNKYKYQTAFVESAINLPKSDLAQILRNLSKSFKSDLNLESKINPDLLAGIKIKIGDTVLDYSIAGQLQNLRTSLVEARREDFL</sequence>
<comment type="subcellular location">
    <subcellularLocation>
        <location evidence="1">Membrane</location>
    </subcellularLocation>
</comment>
<dbReference type="PRINTS" id="PR00125">
    <property type="entry name" value="ATPASEDELTA"/>
</dbReference>
<keyword evidence="2" id="KW-0813">Transport</keyword>
<dbReference type="InterPro" id="IPR020781">
    <property type="entry name" value="ATPase_OSCP/d_CS"/>
</dbReference>
<dbReference type="PROSITE" id="PS00389">
    <property type="entry name" value="ATPASE_DELTA"/>
    <property type="match status" value="1"/>
</dbReference>
<dbReference type="GO" id="GO:0046933">
    <property type="term" value="F:proton-transporting ATP synthase activity, rotational mechanism"/>
    <property type="evidence" value="ECO:0007669"/>
    <property type="project" value="InterPro"/>
</dbReference>
<proteinExistence type="predicted"/>
<evidence type="ECO:0000313" key="7">
    <source>
        <dbReference type="EMBL" id="OGY23867.1"/>
    </source>
</evidence>
<dbReference type="NCBIfam" id="TIGR01145">
    <property type="entry name" value="ATP_synt_delta"/>
    <property type="match status" value="1"/>
</dbReference>
<evidence type="ECO:0000256" key="5">
    <source>
        <dbReference type="ARBA" id="ARBA00023136"/>
    </source>
</evidence>
<keyword evidence="6" id="KW-0066">ATP synthesis</keyword>
<evidence type="ECO:0000256" key="4">
    <source>
        <dbReference type="ARBA" id="ARBA00023065"/>
    </source>
</evidence>
<evidence type="ECO:0000256" key="6">
    <source>
        <dbReference type="ARBA" id="ARBA00023310"/>
    </source>
</evidence>
<dbReference type="GO" id="GO:0016020">
    <property type="term" value="C:membrane"/>
    <property type="evidence" value="ECO:0007669"/>
    <property type="project" value="UniProtKB-SubCell"/>
</dbReference>
<dbReference type="PANTHER" id="PTHR11910">
    <property type="entry name" value="ATP SYNTHASE DELTA CHAIN"/>
    <property type="match status" value="1"/>
</dbReference>